<reference evidence="1 2" key="1">
    <citation type="submission" date="2019-08" db="EMBL/GenBank/DDBJ databases">
        <title>Deep-cultivation of Planctomycetes and their phenomic and genomic characterization uncovers novel biology.</title>
        <authorList>
            <person name="Wiegand S."/>
            <person name="Jogler M."/>
            <person name="Boedeker C."/>
            <person name="Pinto D."/>
            <person name="Vollmers J."/>
            <person name="Rivas-Marin E."/>
            <person name="Kohn T."/>
            <person name="Peeters S.H."/>
            <person name="Heuer A."/>
            <person name="Rast P."/>
            <person name="Oberbeckmann S."/>
            <person name="Bunk B."/>
            <person name="Jeske O."/>
            <person name="Meyerdierks A."/>
            <person name="Storesund J.E."/>
            <person name="Kallscheuer N."/>
            <person name="Luecker S."/>
            <person name="Lage O.M."/>
            <person name="Pohl T."/>
            <person name="Merkel B.J."/>
            <person name="Hornburger P."/>
            <person name="Mueller R.-W."/>
            <person name="Bruemmer F."/>
            <person name="Labrenz M."/>
            <person name="Spormann A.M."/>
            <person name="Op den Camp H."/>
            <person name="Overmann J."/>
            <person name="Amann R."/>
            <person name="Jetten M.S.M."/>
            <person name="Mascher T."/>
            <person name="Medema M.H."/>
            <person name="Devos D.P."/>
            <person name="Kaster A.-K."/>
            <person name="Ovreas L."/>
            <person name="Rohde M."/>
            <person name="Galperin M.Y."/>
            <person name="Jogler C."/>
        </authorList>
    </citation>
    <scope>NUCLEOTIDE SEQUENCE [LARGE SCALE GENOMIC DNA]</scope>
    <source>
        <strain evidence="1 2">Pr1d</strain>
    </source>
</reference>
<sequence>MRRCKRKLITSTSMVINQLSLRFLTCISLLLCFGAFGCNEGKNIGSVSGVVTYQGTPVVHGNITFFRPGTGEVSVGILGNGGAYTLTQPKSGLSVGAYKVMVTPLRDYKQVESQEGSDIEIVLTGEERIPDRYRNRETTPLTAKITGEEDILSFELSPP</sequence>
<name>A0A5B9QEI1_9BACT</name>
<evidence type="ECO:0000313" key="1">
    <source>
        <dbReference type="EMBL" id="QEG36289.1"/>
    </source>
</evidence>
<proteinExistence type="predicted"/>
<evidence type="ECO:0008006" key="3">
    <source>
        <dbReference type="Google" id="ProtNLM"/>
    </source>
</evidence>
<accession>A0A5B9QEI1</accession>
<dbReference type="AlphaFoldDB" id="A0A5B9QEI1"/>
<gene>
    <name evidence="1" type="ORF">Pr1d_36010</name>
</gene>
<protein>
    <recommendedName>
        <fullName evidence="3">Carboxypeptidase regulatory-like domain-containing protein</fullName>
    </recommendedName>
</protein>
<keyword evidence="2" id="KW-1185">Reference proteome</keyword>
<dbReference type="Proteomes" id="UP000323917">
    <property type="component" value="Chromosome"/>
</dbReference>
<evidence type="ECO:0000313" key="2">
    <source>
        <dbReference type="Proteomes" id="UP000323917"/>
    </source>
</evidence>
<dbReference type="EMBL" id="CP042913">
    <property type="protein sequence ID" value="QEG36289.1"/>
    <property type="molecule type" value="Genomic_DNA"/>
</dbReference>
<dbReference type="KEGG" id="bgok:Pr1d_36010"/>
<organism evidence="1 2">
    <name type="scientific">Bythopirellula goksoeyrii</name>
    <dbReference type="NCBI Taxonomy" id="1400387"/>
    <lineage>
        <taxon>Bacteria</taxon>
        <taxon>Pseudomonadati</taxon>
        <taxon>Planctomycetota</taxon>
        <taxon>Planctomycetia</taxon>
        <taxon>Pirellulales</taxon>
        <taxon>Lacipirellulaceae</taxon>
        <taxon>Bythopirellula</taxon>
    </lineage>
</organism>